<dbReference type="InterPro" id="IPR000626">
    <property type="entry name" value="Ubiquitin-like_dom"/>
</dbReference>
<dbReference type="PROSITE" id="PS50053">
    <property type="entry name" value="UBIQUITIN_2"/>
    <property type="match status" value="1"/>
</dbReference>
<organism evidence="3 4">
    <name type="scientific">Vanrija pseudolonga</name>
    <dbReference type="NCBI Taxonomy" id="143232"/>
    <lineage>
        <taxon>Eukaryota</taxon>
        <taxon>Fungi</taxon>
        <taxon>Dikarya</taxon>
        <taxon>Basidiomycota</taxon>
        <taxon>Agaricomycotina</taxon>
        <taxon>Tremellomycetes</taxon>
        <taxon>Trichosporonales</taxon>
        <taxon>Trichosporonaceae</taxon>
        <taxon>Vanrija</taxon>
    </lineage>
</organism>
<dbReference type="SUPFAM" id="SSF54236">
    <property type="entry name" value="Ubiquitin-like"/>
    <property type="match status" value="1"/>
</dbReference>
<reference evidence="3" key="1">
    <citation type="submission" date="2023-10" db="EMBL/GenBank/DDBJ databases">
        <authorList>
            <person name="Noh H."/>
        </authorList>
    </citation>
    <scope>NUCLEOTIDE SEQUENCE</scope>
    <source>
        <strain evidence="3">DUCC4014</strain>
    </source>
</reference>
<feature type="domain" description="Ubiquitin-like" evidence="2">
    <location>
        <begin position="135"/>
        <end position="213"/>
    </location>
</feature>
<protein>
    <recommendedName>
        <fullName evidence="2">Ubiquitin-like domain-containing protein</fullName>
    </recommendedName>
</protein>
<evidence type="ECO:0000313" key="3">
    <source>
        <dbReference type="EMBL" id="WOO79422.1"/>
    </source>
</evidence>
<proteinExistence type="predicted"/>
<dbReference type="InterPro" id="IPR029071">
    <property type="entry name" value="Ubiquitin-like_domsf"/>
</dbReference>
<dbReference type="Proteomes" id="UP000827549">
    <property type="component" value="Chromosome 2"/>
</dbReference>
<feature type="compositionally biased region" description="Pro residues" evidence="1">
    <location>
        <begin position="1"/>
        <end position="34"/>
    </location>
</feature>
<sequence>MSPSPPMFPSPLMSPPLPPPLQSPPLLMAPPPSSPTVDQSGAANEGGDQLPPDDVQDDFALPLINQDEDLRRIEEYMAGGTGTGAHLPQLEGLQTAGPAVLDIKPFIPDLVPIGVDFQRIRDPHNFPLYDPPGYYQIRLKGSKEHQSYVVKIWVTPTTTGGDLLNYLSDNFGYQPATVRLLYCGERLKATDTMTSIEMEPEGDIDVAVEMMGG</sequence>
<accession>A0AAF1BGX1</accession>
<evidence type="ECO:0000313" key="4">
    <source>
        <dbReference type="Proteomes" id="UP000827549"/>
    </source>
</evidence>
<name>A0AAF1BGX1_9TREE</name>
<dbReference type="GeneID" id="87806191"/>
<keyword evidence="4" id="KW-1185">Reference proteome</keyword>
<gene>
    <name evidence="3" type="ORF">LOC62_02G002944</name>
</gene>
<dbReference type="RefSeq" id="XP_062625454.1">
    <property type="nucleotide sequence ID" value="XM_062769470.1"/>
</dbReference>
<dbReference type="EMBL" id="CP086715">
    <property type="protein sequence ID" value="WOO79422.1"/>
    <property type="molecule type" value="Genomic_DNA"/>
</dbReference>
<dbReference type="InterPro" id="IPR022617">
    <property type="entry name" value="Rad60/SUMO-like_dom"/>
</dbReference>
<feature type="region of interest" description="Disordered" evidence="1">
    <location>
        <begin position="1"/>
        <end position="57"/>
    </location>
</feature>
<dbReference type="CDD" id="cd01763">
    <property type="entry name" value="Ubl_SUMO_like"/>
    <property type="match status" value="1"/>
</dbReference>
<evidence type="ECO:0000259" key="2">
    <source>
        <dbReference type="PROSITE" id="PS50053"/>
    </source>
</evidence>
<dbReference type="Gene3D" id="3.10.20.90">
    <property type="entry name" value="Phosphatidylinositol 3-kinase Catalytic Subunit, Chain A, domain 1"/>
    <property type="match status" value="1"/>
</dbReference>
<evidence type="ECO:0000256" key="1">
    <source>
        <dbReference type="SAM" id="MobiDB-lite"/>
    </source>
</evidence>
<dbReference type="AlphaFoldDB" id="A0AAF1BGX1"/>
<dbReference type="Pfam" id="PF11976">
    <property type="entry name" value="Rad60-SLD"/>
    <property type="match status" value="1"/>
</dbReference>